<reference evidence="5" key="3">
    <citation type="submission" date="2015-06" db="UniProtKB">
        <authorList>
            <consortium name="EnsemblMetazoa"/>
        </authorList>
    </citation>
    <scope>IDENTIFICATION</scope>
</reference>
<evidence type="ECO:0000313" key="5">
    <source>
        <dbReference type="EnsemblMetazoa" id="HelroP194486"/>
    </source>
</evidence>
<feature type="repeat" description="Filamin" evidence="3">
    <location>
        <begin position="1"/>
        <end position="77"/>
    </location>
</feature>
<name>T1FW41_HELRO</name>
<dbReference type="OrthoDB" id="18740at2759"/>
<dbReference type="InterPro" id="IPR001298">
    <property type="entry name" value="Filamin/ABP280_rpt"/>
</dbReference>
<dbReference type="InterPro" id="IPR014756">
    <property type="entry name" value="Ig_E-set"/>
</dbReference>
<dbReference type="GeneID" id="20213037"/>
<dbReference type="KEGG" id="hro:HELRODRAFT_194486"/>
<dbReference type="SMART" id="SM00557">
    <property type="entry name" value="IG_FLMN"/>
    <property type="match status" value="2"/>
</dbReference>
<dbReference type="EMBL" id="AMQM01007916">
    <property type="status" value="NOT_ANNOTATED_CDS"/>
    <property type="molecule type" value="Genomic_DNA"/>
</dbReference>
<dbReference type="InterPro" id="IPR013783">
    <property type="entry name" value="Ig-like_fold"/>
</dbReference>
<dbReference type="OMA" id="NSHEAYF"/>
<reference evidence="4 6" key="2">
    <citation type="journal article" date="2013" name="Nature">
        <title>Insights into bilaterian evolution from three spiralian genomes.</title>
        <authorList>
            <person name="Simakov O."/>
            <person name="Marletaz F."/>
            <person name="Cho S.J."/>
            <person name="Edsinger-Gonzales E."/>
            <person name="Havlak P."/>
            <person name="Hellsten U."/>
            <person name="Kuo D.H."/>
            <person name="Larsson T."/>
            <person name="Lv J."/>
            <person name="Arendt D."/>
            <person name="Savage R."/>
            <person name="Osoegawa K."/>
            <person name="de Jong P."/>
            <person name="Grimwood J."/>
            <person name="Chapman J.A."/>
            <person name="Shapiro H."/>
            <person name="Aerts A."/>
            <person name="Otillar R.P."/>
            <person name="Terry A.Y."/>
            <person name="Boore J.L."/>
            <person name="Grigoriev I.V."/>
            <person name="Lindberg D.R."/>
            <person name="Seaver E.C."/>
            <person name="Weisblat D.A."/>
            <person name="Putnam N.H."/>
            <person name="Rokhsar D.S."/>
        </authorList>
    </citation>
    <scope>NUCLEOTIDE SEQUENCE</scope>
</reference>
<dbReference type="GO" id="GO:0051015">
    <property type="term" value="F:actin filament binding"/>
    <property type="evidence" value="ECO:0007669"/>
    <property type="project" value="InterPro"/>
</dbReference>
<dbReference type="HOGENOM" id="CLU_1333226_0_0_1"/>
<dbReference type="RefSeq" id="XP_009030009.1">
    <property type="nucleotide sequence ID" value="XM_009031761.1"/>
</dbReference>
<dbReference type="Gene3D" id="2.60.40.10">
    <property type="entry name" value="Immunoglobulins"/>
    <property type="match status" value="2"/>
</dbReference>
<dbReference type="eggNOG" id="KOG0518">
    <property type="taxonomic scope" value="Eukaryota"/>
</dbReference>
<sequence length="206" mass="22926">MAMVGEDFKSTIDTRKAGRGELKASCIGPSLPAWSRLIDHLDGKFTLLVRPRQAGKHILNIFYNGLHVRGSPFTLTVLIPGDASKVSLKGPGLMGGVLNSHEAYFVVDTSRAGGGELSIKITGPKGGFETEMSRERESDKLIKCRYITKEPGRYVIHVTWSGKHVPGSPFSVIWVKEKKKKCREFSGRLQAFYDYNKLHHHTKTET</sequence>
<feature type="repeat" description="Filamin" evidence="3">
    <location>
        <begin position="78"/>
        <end position="174"/>
    </location>
</feature>
<dbReference type="PROSITE" id="PS50194">
    <property type="entry name" value="FILAMIN_REPEAT"/>
    <property type="match status" value="2"/>
</dbReference>
<dbReference type="InParanoid" id="T1FW41"/>
<evidence type="ECO:0000313" key="6">
    <source>
        <dbReference type="Proteomes" id="UP000015101"/>
    </source>
</evidence>
<reference evidence="6" key="1">
    <citation type="submission" date="2012-12" db="EMBL/GenBank/DDBJ databases">
        <authorList>
            <person name="Hellsten U."/>
            <person name="Grimwood J."/>
            <person name="Chapman J.A."/>
            <person name="Shapiro H."/>
            <person name="Aerts A."/>
            <person name="Otillar R.P."/>
            <person name="Terry A.Y."/>
            <person name="Boore J.L."/>
            <person name="Simakov O."/>
            <person name="Marletaz F."/>
            <person name="Cho S.-J."/>
            <person name="Edsinger-Gonzales E."/>
            <person name="Havlak P."/>
            <person name="Kuo D.-H."/>
            <person name="Larsson T."/>
            <person name="Lv J."/>
            <person name="Arendt D."/>
            <person name="Savage R."/>
            <person name="Osoegawa K."/>
            <person name="de Jong P."/>
            <person name="Lindberg D.R."/>
            <person name="Seaver E.C."/>
            <person name="Weisblat D.A."/>
            <person name="Putnam N.H."/>
            <person name="Grigoriev I.V."/>
            <person name="Rokhsar D.S."/>
        </authorList>
    </citation>
    <scope>NUCLEOTIDE SEQUENCE</scope>
</reference>
<evidence type="ECO:0000256" key="3">
    <source>
        <dbReference type="PROSITE-ProRule" id="PRU00087"/>
    </source>
</evidence>
<comment type="similarity">
    <text evidence="1">Belongs to the filamin family.</text>
</comment>
<dbReference type="EnsemblMetazoa" id="HelroT194486">
    <property type="protein sequence ID" value="HelroP194486"/>
    <property type="gene ID" value="HelroG194486"/>
</dbReference>
<dbReference type="PANTHER" id="PTHR38537">
    <property type="entry name" value="JITTERBUG, ISOFORM N"/>
    <property type="match status" value="1"/>
</dbReference>
<dbReference type="GO" id="GO:0030036">
    <property type="term" value="P:actin cytoskeleton organization"/>
    <property type="evidence" value="ECO:0007669"/>
    <property type="project" value="InterPro"/>
</dbReference>
<evidence type="ECO:0000256" key="1">
    <source>
        <dbReference type="ARBA" id="ARBA00009238"/>
    </source>
</evidence>
<dbReference type="InterPro" id="IPR044801">
    <property type="entry name" value="Filamin"/>
</dbReference>
<keyword evidence="2" id="KW-0677">Repeat</keyword>
<keyword evidence="6" id="KW-1185">Reference proteome</keyword>
<dbReference type="Pfam" id="PF00630">
    <property type="entry name" value="Filamin"/>
    <property type="match status" value="2"/>
</dbReference>
<dbReference type="InterPro" id="IPR017868">
    <property type="entry name" value="Filamin/ABP280_repeat-like"/>
</dbReference>
<dbReference type="PANTHER" id="PTHR38537:SF16">
    <property type="entry name" value="CALPONIN-HOMOLOGY (CH) DOMAIN-CONTAINING PROTEIN"/>
    <property type="match status" value="1"/>
</dbReference>
<protein>
    <submittedName>
        <fullName evidence="4 5">Uncharacterized protein</fullName>
    </submittedName>
</protein>
<proteinExistence type="inferred from homology"/>
<dbReference type="FunFam" id="2.60.40.10:FF:001145">
    <property type="entry name" value="Jitterbug, isoform I"/>
    <property type="match status" value="1"/>
</dbReference>
<dbReference type="CTD" id="20213037"/>
<evidence type="ECO:0000256" key="2">
    <source>
        <dbReference type="ARBA" id="ARBA00022737"/>
    </source>
</evidence>
<gene>
    <name evidence="5" type="primary">20213037</name>
    <name evidence="4" type="ORF">HELRODRAFT_194486</name>
</gene>
<dbReference type="SUPFAM" id="SSF81296">
    <property type="entry name" value="E set domains"/>
    <property type="match status" value="2"/>
</dbReference>
<evidence type="ECO:0000313" key="4">
    <source>
        <dbReference type="EMBL" id="ESN91939.1"/>
    </source>
</evidence>
<accession>T1FW41</accession>
<dbReference type="EMBL" id="KB097687">
    <property type="protein sequence ID" value="ESN91939.1"/>
    <property type="molecule type" value="Genomic_DNA"/>
</dbReference>
<dbReference type="STRING" id="6412.T1FW41"/>
<organism evidence="5 6">
    <name type="scientific">Helobdella robusta</name>
    <name type="common">Californian leech</name>
    <dbReference type="NCBI Taxonomy" id="6412"/>
    <lineage>
        <taxon>Eukaryota</taxon>
        <taxon>Metazoa</taxon>
        <taxon>Spiralia</taxon>
        <taxon>Lophotrochozoa</taxon>
        <taxon>Annelida</taxon>
        <taxon>Clitellata</taxon>
        <taxon>Hirudinea</taxon>
        <taxon>Rhynchobdellida</taxon>
        <taxon>Glossiphoniidae</taxon>
        <taxon>Helobdella</taxon>
    </lineage>
</organism>
<dbReference type="Proteomes" id="UP000015101">
    <property type="component" value="Unassembled WGS sequence"/>
</dbReference>
<dbReference type="AlphaFoldDB" id="T1FW41"/>